<evidence type="ECO:0000313" key="1">
    <source>
        <dbReference type="EMBL" id="MBB4611462.1"/>
    </source>
</evidence>
<name>A0ABR6KEQ4_9SPHN</name>
<protein>
    <submittedName>
        <fullName evidence="1">Uncharacterized protein</fullName>
    </submittedName>
</protein>
<proteinExistence type="predicted"/>
<reference evidence="1 2" key="1">
    <citation type="submission" date="2020-08" db="EMBL/GenBank/DDBJ databases">
        <title>Genomic Encyclopedia of Type Strains, Phase IV (KMG-IV): sequencing the most valuable type-strain genomes for metagenomic binning, comparative biology and taxonomic classification.</title>
        <authorList>
            <person name="Goeker M."/>
        </authorList>
    </citation>
    <scope>NUCLEOTIDE SEQUENCE [LARGE SCALE GENOMIC DNA]</scope>
    <source>
        <strain evidence="1 2">DSM 14562</strain>
    </source>
</reference>
<sequence>MEQNVTRTHTDPDLSLCVGSMLGRSRRAETEGRHF</sequence>
<dbReference type="Proteomes" id="UP000584663">
    <property type="component" value="Unassembled WGS sequence"/>
</dbReference>
<keyword evidence="2" id="KW-1185">Reference proteome</keyword>
<evidence type="ECO:0000313" key="2">
    <source>
        <dbReference type="Proteomes" id="UP000584663"/>
    </source>
</evidence>
<organism evidence="1 2">
    <name type="scientific">Sphingomonas yabuuchiae</name>
    <dbReference type="NCBI Taxonomy" id="172044"/>
    <lineage>
        <taxon>Bacteria</taxon>
        <taxon>Pseudomonadati</taxon>
        <taxon>Pseudomonadota</taxon>
        <taxon>Alphaproteobacteria</taxon>
        <taxon>Sphingomonadales</taxon>
        <taxon>Sphingomonadaceae</taxon>
        <taxon>Sphingomonas</taxon>
    </lineage>
</organism>
<accession>A0ABR6KEQ4</accession>
<gene>
    <name evidence="1" type="ORF">GGQ89_003709</name>
</gene>
<dbReference type="EMBL" id="JACHNX010000030">
    <property type="protein sequence ID" value="MBB4611462.1"/>
    <property type="molecule type" value="Genomic_DNA"/>
</dbReference>
<comment type="caution">
    <text evidence="1">The sequence shown here is derived from an EMBL/GenBank/DDBJ whole genome shotgun (WGS) entry which is preliminary data.</text>
</comment>